<dbReference type="EMBL" id="CP045997">
    <property type="protein sequence ID" value="QHV96860.1"/>
    <property type="molecule type" value="Genomic_DNA"/>
</dbReference>
<dbReference type="Pfam" id="PF00196">
    <property type="entry name" value="GerE"/>
    <property type="match status" value="1"/>
</dbReference>
<dbReference type="SMART" id="SM00421">
    <property type="entry name" value="HTH_LUXR"/>
    <property type="match status" value="1"/>
</dbReference>
<reference evidence="6 7" key="1">
    <citation type="submission" date="2019-11" db="EMBL/GenBank/DDBJ databases">
        <title>Spirosoma endbachense sp. nov., isolated from a natural salt meadow.</title>
        <authorList>
            <person name="Rojas J."/>
            <person name="Ambika Manirajan B."/>
            <person name="Ratering S."/>
            <person name="Suarez C."/>
            <person name="Geissler-Plaum R."/>
            <person name="Schnell S."/>
        </authorList>
    </citation>
    <scope>NUCLEOTIDE SEQUENCE [LARGE SCALE GENOMIC DNA]</scope>
    <source>
        <strain evidence="6 7">I-24</strain>
    </source>
</reference>
<dbReference type="SUPFAM" id="SSF52172">
    <property type="entry name" value="CheY-like"/>
    <property type="match status" value="1"/>
</dbReference>
<dbReference type="InterPro" id="IPR051015">
    <property type="entry name" value="EvgA-like"/>
</dbReference>
<keyword evidence="7" id="KW-1185">Reference proteome</keyword>
<feature type="modified residue" description="4-aspartylphosphate" evidence="3">
    <location>
        <position position="54"/>
    </location>
</feature>
<evidence type="ECO:0000259" key="4">
    <source>
        <dbReference type="PROSITE" id="PS50043"/>
    </source>
</evidence>
<dbReference type="KEGG" id="senf:GJR95_18410"/>
<dbReference type="InterPro" id="IPR058245">
    <property type="entry name" value="NreC/VraR/RcsB-like_REC"/>
</dbReference>
<dbReference type="GO" id="GO:0000160">
    <property type="term" value="P:phosphorelay signal transduction system"/>
    <property type="evidence" value="ECO:0007669"/>
    <property type="project" value="InterPro"/>
</dbReference>
<feature type="domain" description="HTH luxR-type" evidence="4">
    <location>
        <begin position="142"/>
        <end position="209"/>
    </location>
</feature>
<dbReference type="GO" id="GO:0003677">
    <property type="term" value="F:DNA binding"/>
    <property type="evidence" value="ECO:0007669"/>
    <property type="project" value="UniProtKB-KW"/>
</dbReference>
<dbReference type="InterPro" id="IPR011006">
    <property type="entry name" value="CheY-like_superfamily"/>
</dbReference>
<dbReference type="PANTHER" id="PTHR45566:SF2">
    <property type="entry name" value="NARL SUBFAMILY"/>
    <property type="match status" value="1"/>
</dbReference>
<evidence type="ECO:0000313" key="7">
    <source>
        <dbReference type="Proteomes" id="UP000464577"/>
    </source>
</evidence>
<dbReference type="Proteomes" id="UP000464577">
    <property type="component" value="Chromosome"/>
</dbReference>
<dbReference type="PROSITE" id="PS00622">
    <property type="entry name" value="HTH_LUXR_1"/>
    <property type="match status" value="1"/>
</dbReference>
<dbReference type="SUPFAM" id="SSF46894">
    <property type="entry name" value="C-terminal effector domain of the bipartite response regulators"/>
    <property type="match status" value="1"/>
</dbReference>
<evidence type="ECO:0000256" key="1">
    <source>
        <dbReference type="ARBA" id="ARBA00022553"/>
    </source>
</evidence>
<dbReference type="PROSITE" id="PS50110">
    <property type="entry name" value="RESPONSE_REGULATORY"/>
    <property type="match status" value="1"/>
</dbReference>
<evidence type="ECO:0000259" key="5">
    <source>
        <dbReference type="PROSITE" id="PS50110"/>
    </source>
</evidence>
<dbReference type="AlphaFoldDB" id="A0A6P1VYJ4"/>
<dbReference type="CDD" id="cd06170">
    <property type="entry name" value="LuxR_C_like"/>
    <property type="match status" value="1"/>
</dbReference>
<gene>
    <name evidence="6" type="ORF">GJR95_18410</name>
</gene>
<dbReference type="GO" id="GO:0006355">
    <property type="term" value="P:regulation of DNA-templated transcription"/>
    <property type="evidence" value="ECO:0007669"/>
    <property type="project" value="InterPro"/>
</dbReference>
<accession>A0A6P1VYJ4</accession>
<dbReference type="PROSITE" id="PS50043">
    <property type="entry name" value="HTH_LUXR_2"/>
    <property type="match status" value="1"/>
</dbReference>
<sequence length="213" mass="24243">MITVLIADNQTLTREGILTVLSTTKNIQVIGQATSLPELKQMTIRLLPDVILIDIHYDELFTLDSLKLIQEQHKFPNILIVSNKQHRNEILDVINHGIKNYISKECNPDEIIDAIYATANGEKFFCKRTVEILGDKHLSLDHYRESPSLSSRETEIVNLIAEGKTNKEIAEKLFLSIHTIKTHRKNIIKKLGFTFKNASELVLILGSLNDFLI</sequence>
<dbReference type="InterPro" id="IPR016032">
    <property type="entry name" value="Sig_transdc_resp-reg_C-effctor"/>
</dbReference>
<name>A0A6P1VYJ4_9BACT</name>
<keyword evidence="2" id="KW-0238">DNA-binding</keyword>
<dbReference type="InterPro" id="IPR001789">
    <property type="entry name" value="Sig_transdc_resp-reg_receiver"/>
</dbReference>
<evidence type="ECO:0000256" key="2">
    <source>
        <dbReference type="ARBA" id="ARBA00023125"/>
    </source>
</evidence>
<dbReference type="InterPro" id="IPR000792">
    <property type="entry name" value="Tscrpt_reg_LuxR_C"/>
</dbReference>
<organism evidence="6 7">
    <name type="scientific">Spirosoma endbachense</name>
    <dbReference type="NCBI Taxonomy" id="2666025"/>
    <lineage>
        <taxon>Bacteria</taxon>
        <taxon>Pseudomonadati</taxon>
        <taxon>Bacteroidota</taxon>
        <taxon>Cytophagia</taxon>
        <taxon>Cytophagales</taxon>
        <taxon>Cytophagaceae</taxon>
        <taxon>Spirosoma</taxon>
    </lineage>
</organism>
<dbReference type="CDD" id="cd17535">
    <property type="entry name" value="REC_NarL-like"/>
    <property type="match status" value="1"/>
</dbReference>
<dbReference type="RefSeq" id="WP_162387271.1">
    <property type="nucleotide sequence ID" value="NZ_CP045997.1"/>
</dbReference>
<keyword evidence="1 3" id="KW-0597">Phosphoprotein</keyword>
<evidence type="ECO:0000313" key="6">
    <source>
        <dbReference type="EMBL" id="QHV96860.1"/>
    </source>
</evidence>
<dbReference type="PRINTS" id="PR00038">
    <property type="entry name" value="HTHLUXR"/>
</dbReference>
<dbReference type="SMART" id="SM00448">
    <property type="entry name" value="REC"/>
    <property type="match status" value="1"/>
</dbReference>
<dbReference type="Gene3D" id="3.40.50.2300">
    <property type="match status" value="1"/>
</dbReference>
<feature type="domain" description="Response regulatory" evidence="5">
    <location>
        <begin position="3"/>
        <end position="119"/>
    </location>
</feature>
<proteinExistence type="predicted"/>
<evidence type="ECO:0000256" key="3">
    <source>
        <dbReference type="PROSITE-ProRule" id="PRU00169"/>
    </source>
</evidence>
<dbReference type="Pfam" id="PF00072">
    <property type="entry name" value="Response_reg"/>
    <property type="match status" value="1"/>
</dbReference>
<dbReference type="PANTHER" id="PTHR45566">
    <property type="entry name" value="HTH-TYPE TRANSCRIPTIONAL REGULATOR YHJB-RELATED"/>
    <property type="match status" value="1"/>
</dbReference>
<protein>
    <submittedName>
        <fullName evidence="6">Response regulator</fullName>
    </submittedName>
</protein>